<keyword evidence="2" id="KW-0564">Palmitate</keyword>
<dbReference type="PANTHER" id="PTHR30203">
    <property type="entry name" value="OUTER MEMBRANE CATION EFFLUX PROTEIN"/>
    <property type="match status" value="1"/>
</dbReference>
<reference evidence="4" key="1">
    <citation type="journal article" date="2022" name="Microbiol. Resour. Announc.">
        <title>Genome Sequence of Cupriavidus campinensis Strain G5, a Member of a Bacterial Consortium Capable of Polyethylene Degradation.</title>
        <authorList>
            <person name="Schneider B."/>
            <person name="Pfeiffer F."/>
            <person name="Dyall-Smith M."/>
            <person name="Kunte H.J."/>
        </authorList>
    </citation>
    <scope>NUCLEOTIDE SEQUENCE</scope>
    <source>
        <strain evidence="4">G5</strain>
    </source>
</reference>
<evidence type="ECO:0000313" key="5">
    <source>
        <dbReference type="Proteomes" id="UP001056132"/>
    </source>
</evidence>
<organism evidence="4 5">
    <name type="scientific">Cupriavidus campinensis</name>
    <dbReference type="NCBI Taxonomy" id="151783"/>
    <lineage>
        <taxon>Bacteria</taxon>
        <taxon>Pseudomonadati</taxon>
        <taxon>Pseudomonadota</taxon>
        <taxon>Betaproteobacteria</taxon>
        <taxon>Burkholderiales</taxon>
        <taxon>Burkholderiaceae</taxon>
        <taxon>Cupriavidus</taxon>
    </lineage>
</organism>
<evidence type="ECO:0000256" key="1">
    <source>
        <dbReference type="ARBA" id="ARBA00007613"/>
    </source>
</evidence>
<feature type="compositionally biased region" description="Low complexity" evidence="3">
    <location>
        <begin position="54"/>
        <end position="65"/>
    </location>
</feature>
<dbReference type="KEGG" id="ccam:M5D45_16250"/>
<feature type="signal peptide" evidence="2">
    <location>
        <begin position="1"/>
        <end position="25"/>
    </location>
</feature>
<dbReference type="EMBL" id="CP097330">
    <property type="protein sequence ID" value="URF04011.1"/>
    <property type="molecule type" value="Genomic_DNA"/>
</dbReference>
<dbReference type="GO" id="GO:0005886">
    <property type="term" value="C:plasma membrane"/>
    <property type="evidence" value="ECO:0007669"/>
    <property type="project" value="UniProtKB-SubCell"/>
</dbReference>
<evidence type="ECO:0000313" key="4">
    <source>
        <dbReference type="EMBL" id="URF04011.1"/>
    </source>
</evidence>
<dbReference type="SUPFAM" id="SSF56954">
    <property type="entry name" value="Outer membrane efflux proteins (OEP)"/>
    <property type="match status" value="1"/>
</dbReference>
<dbReference type="Gene3D" id="2.20.200.10">
    <property type="entry name" value="Outer membrane efflux proteins (OEP)"/>
    <property type="match status" value="1"/>
</dbReference>
<keyword evidence="2" id="KW-0449">Lipoprotein</keyword>
<gene>
    <name evidence="4" type="ORF">M5D45_16250</name>
</gene>
<evidence type="ECO:0000256" key="3">
    <source>
        <dbReference type="SAM" id="MobiDB-lite"/>
    </source>
</evidence>
<name>A0AAE9I4S0_9BURK</name>
<keyword evidence="2" id="KW-0732">Signal</keyword>
<dbReference type="PANTHER" id="PTHR30203:SF33">
    <property type="entry name" value="BLR4455 PROTEIN"/>
    <property type="match status" value="1"/>
</dbReference>
<comment type="subcellular location">
    <subcellularLocation>
        <location evidence="2">Cell membrane</location>
        <topology evidence="2">Lipid-anchor</topology>
    </subcellularLocation>
</comment>
<feature type="chain" id="PRO_5041770657" evidence="2">
    <location>
        <begin position="26"/>
        <end position="488"/>
    </location>
</feature>
<keyword evidence="2" id="KW-1134">Transmembrane beta strand</keyword>
<keyword evidence="2" id="KW-0472">Membrane</keyword>
<dbReference type="NCBIfam" id="TIGR01845">
    <property type="entry name" value="outer_NodT"/>
    <property type="match status" value="1"/>
</dbReference>
<sequence length="488" mass="52942">MSVPQTMRAVALAAAVFTLTACSLAPVRQMPEVDVPATYLEADGLSPSEEPGRWQPAQPADQQAPSPWWAVFGDVELTRLEEAALAANPDVGIAMARIQQARALVSRSEAAWFPEIDAGFGPTRQRTSGAADGRGDGAPGSTQTLWRAQIPVAYEVDLFGRVASSVNAARADAAQQQALAHQMLLVVQADVARAYFGLRQLEGERRLLRETVQLREDAVALLVRKLEVGAVARHVVDQAKTELLTAQADHMAVEQQYALAAHALAILLGKAPASLRLDVEPLQPISVRLAPGLPSTLLERRPDIAAAERAMAAENARIGVAKAAFFPTLSLTGALGYESNDLGNLLNWSQRTFLFGPLVGTALNLPIFDGGRRKADLARARGLYEERVAQYRKTVLQAFREVEDSLVSIRTVDARIVYQRDAEEASSRVARSAKARFGEGDVDYLIVVDAERTLLRTRQLRIQSEGDRARATVDLVRALGGGWDHQVK</sequence>
<dbReference type="InterPro" id="IPR010131">
    <property type="entry name" value="MdtP/NodT-like"/>
</dbReference>
<feature type="region of interest" description="Disordered" evidence="3">
    <location>
        <begin position="121"/>
        <end position="141"/>
    </location>
</feature>
<dbReference type="AlphaFoldDB" id="A0AAE9I4S0"/>
<dbReference type="GO" id="GO:0015562">
    <property type="term" value="F:efflux transmembrane transporter activity"/>
    <property type="evidence" value="ECO:0007669"/>
    <property type="project" value="InterPro"/>
</dbReference>
<feature type="region of interest" description="Disordered" evidence="3">
    <location>
        <begin position="42"/>
        <end position="65"/>
    </location>
</feature>
<dbReference type="Proteomes" id="UP001056132">
    <property type="component" value="Chromosome 1"/>
</dbReference>
<proteinExistence type="inferred from homology"/>
<comment type="similarity">
    <text evidence="1 2">Belongs to the outer membrane factor (OMF) (TC 1.B.17) family.</text>
</comment>
<dbReference type="Gene3D" id="1.20.1600.10">
    <property type="entry name" value="Outer membrane efflux proteins (OEP)"/>
    <property type="match status" value="1"/>
</dbReference>
<protein>
    <submittedName>
        <fullName evidence="4">Efflux transporter outer membrane subunit</fullName>
    </submittedName>
</protein>
<reference evidence="4" key="2">
    <citation type="submission" date="2022-05" db="EMBL/GenBank/DDBJ databases">
        <authorList>
            <person name="Kunte H.-J."/>
        </authorList>
    </citation>
    <scope>NUCLEOTIDE SEQUENCE</scope>
    <source>
        <strain evidence="4">G5</strain>
    </source>
</reference>
<dbReference type="RefSeq" id="WP_250024861.1">
    <property type="nucleotide sequence ID" value="NZ_CP097330.1"/>
</dbReference>
<dbReference type="InterPro" id="IPR003423">
    <property type="entry name" value="OMP_efflux"/>
</dbReference>
<dbReference type="Pfam" id="PF02321">
    <property type="entry name" value="OEP"/>
    <property type="match status" value="2"/>
</dbReference>
<evidence type="ECO:0000256" key="2">
    <source>
        <dbReference type="RuleBase" id="RU362097"/>
    </source>
</evidence>
<accession>A0AAE9I4S0</accession>
<keyword evidence="2" id="KW-0812">Transmembrane</keyword>